<evidence type="ECO:0000313" key="2">
    <source>
        <dbReference type="Proteomes" id="UP000297608"/>
    </source>
</evidence>
<evidence type="ECO:0008006" key="3">
    <source>
        <dbReference type="Google" id="ProtNLM"/>
    </source>
</evidence>
<dbReference type="Pfam" id="PF18855">
    <property type="entry name" value="baeRF_family11"/>
    <property type="match status" value="1"/>
</dbReference>
<keyword evidence="2" id="KW-1185">Reference proteome</keyword>
<dbReference type="RefSeq" id="WP_134534545.1">
    <property type="nucleotide sequence ID" value="NZ_SOFG01000011.1"/>
</dbReference>
<sequence length="373" mass="39619">MLHTDIPTPTSIRQLAAVREPFCVSIYLPTSPVPTESEPSRIELRNQVAAAARQLTEAGAGRAVVEELEDAIADLIQDRQFWSYLSRSLAIFHYSGHLQTFRVPNVLPSVLEVADRLYIKPLLRAITFPQTAFVLALSQNAARLVEVSPDAGAYVVDVPGLPADAASAVGLPSISGRSPSGRLQGSEGQKVRLAQYSRSVDAAIRPLVTGSGLPLILATAEPLNGIFRGVSAYPLLAAPTIEGNPDERTPEELAAVARPVLDRLYAAQLGELSDLIEARFNEGRGATDLSDIARAATYGAIDTLVVDIDRRIPGYVDEASGAITFDDVDDAHNYGVVDEIARRALLSGARVLAVRAADVPGGGPAAAITRFAV</sequence>
<organism evidence="1 2">
    <name type="scientific">Cryobacterium algoricola</name>
    <dbReference type="NCBI Taxonomy" id="1259183"/>
    <lineage>
        <taxon>Bacteria</taxon>
        <taxon>Bacillati</taxon>
        <taxon>Actinomycetota</taxon>
        <taxon>Actinomycetes</taxon>
        <taxon>Micrococcales</taxon>
        <taxon>Microbacteriaceae</taxon>
        <taxon>Cryobacterium</taxon>
    </lineage>
</organism>
<dbReference type="Proteomes" id="UP000297608">
    <property type="component" value="Unassembled WGS sequence"/>
</dbReference>
<comment type="caution">
    <text evidence="1">The sequence shown here is derived from an EMBL/GenBank/DDBJ whole genome shotgun (WGS) entry which is preliminary data.</text>
</comment>
<gene>
    <name evidence="1" type="ORF">E3O44_09790</name>
</gene>
<name>A0ABY2IGC2_9MICO</name>
<protein>
    <recommendedName>
        <fullName evidence="3">Peptide chain release factor 1</fullName>
    </recommendedName>
</protein>
<dbReference type="EMBL" id="SOFG01000011">
    <property type="protein sequence ID" value="TFB87390.1"/>
    <property type="molecule type" value="Genomic_DNA"/>
</dbReference>
<dbReference type="InterPro" id="IPR041638">
    <property type="entry name" value="BaeRF_family11"/>
</dbReference>
<proteinExistence type="predicted"/>
<evidence type="ECO:0000313" key="1">
    <source>
        <dbReference type="EMBL" id="TFB87390.1"/>
    </source>
</evidence>
<reference evidence="1 2" key="1">
    <citation type="submission" date="2019-03" db="EMBL/GenBank/DDBJ databases">
        <title>Genomics of glacier-inhabiting Cryobacterium strains.</title>
        <authorList>
            <person name="Liu Q."/>
            <person name="Xin Y.-H."/>
        </authorList>
    </citation>
    <scope>NUCLEOTIDE SEQUENCE [LARGE SCALE GENOMIC DNA]</scope>
    <source>
        <strain evidence="1 2">MDB2-B</strain>
    </source>
</reference>
<accession>A0ABY2IGC2</accession>